<sequence length="25" mass="2679">MLSVPVRHFAKESGQQSGLPPLKGD</sequence>
<proteinExistence type="predicted"/>
<feature type="region of interest" description="Disordered" evidence="1">
    <location>
        <begin position="1"/>
        <end position="25"/>
    </location>
</feature>
<accession>A0A2K3K456</accession>
<dbReference type="EMBL" id="ASHM01139862">
    <property type="protein sequence ID" value="PNX61073.1"/>
    <property type="molecule type" value="Genomic_DNA"/>
</dbReference>
<feature type="non-terminal residue" evidence="2">
    <location>
        <position position="25"/>
    </location>
</feature>
<protein>
    <submittedName>
        <fullName evidence="2">Uncharacterized protein</fullName>
    </submittedName>
</protein>
<gene>
    <name evidence="2" type="ORF">L195_g060488</name>
</gene>
<reference evidence="2 3" key="1">
    <citation type="journal article" date="2014" name="Am. J. Bot.">
        <title>Genome assembly and annotation for red clover (Trifolium pratense; Fabaceae).</title>
        <authorList>
            <person name="Istvanek J."/>
            <person name="Jaros M."/>
            <person name="Krenek A."/>
            <person name="Repkova J."/>
        </authorList>
    </citation>
    <scope>NUCLEOTIDE SEQUENCE [LARGE SCALE GENOMIC DNA]</scope>
    <source>
        <strain evidence="3">cv. Tatra</strain>
        <tissue evidence="2">Young leaves</tissue>
    </source>
</reference>
<comment type="caution">
    <text evidence="2">The sequence shown here is derived from an EMBL/GenBank/DDBJ whole genome shotgun (WGS) entry which is preliminary data.</text>
</comment>
<evidence type="ECO:0000256" key="1">
    <source>
        <dbReference type="SAM" id="MobiDB-lite"/>
    </source>
</evidence>
<name>A0A2K3K456_TRIPR</name>
<evidence type="ECO:0000313" key="2">
    <source>
        <dbReference type="EMBL" id="PNX61073.1"/>
    </source>
</evidence>
<dbReference type="AlphaFoldDB" id="A0A2K3K456"/>
<organism evidence="2 3">
    <name type="scientific">Trifolium pratense</name>
    <name type="common">Red clover</name>
    <dbReference type="NCBI Taxonomy" id="57577"/>
    <lineage>
        <taxon>Eukaryota</taxon>
        <taxon>Viridiplantae</taxon>
        <taxon>Streptophyta</taxon>
        <taxon>Embryophyta</taxon>
        <taxon>Tracheophyta</taxon>
        <taxon>Spermatophyta</taxon>
        <taxon>Magnoliopsida</taxon>
        <taxon>eudicotyledons</taxon>
        <taxon>Gunneridae</taxon>
        <taxon>Pentapetalae</taxon>
        <taxon>rosids</taxon>
        <taxon>fabids</taxon>
        <taxon>Fabales</taxon>
        <taxon>Fabaceae</taxon>
        <taxon>Papilionoideae</taxon>
        <taxon>50 kb inversion clade</taxon>
        <taxon>NPAAA clade</taxon>
        <taxon>Hologalegina</taxon>
        <taxon>IRL clade</taxon>
        <taxon>Trifolieae</taxon>
        <taxon>Trifolium</taxon>
    </lineage>
</organism>
<evidence type="ECO:0000313" key="3">
    <source>
        <dbReference type="Proteomes" id="UP000236291"/>
    </source>
</evidence>
<dbReference type="Proteomes" id="UP000236291">
    <property type="component" value="Unassembled WGS sequence"/>
</dbReference>
<reference evidence="2 3" key="2">
    <citation type="journal article" date="2017" name="Front. Plant Sci.">
        <title>Gene Classification and Mining of Molecular Markers Useful in Red Clover (Trifolium pratense) Breeding.</title>
        <authorList>
            <person name="Istvanek J."/>
            <person name="Dluhosova J."/>
            <person name="Dluhos P."/>
            <person name="Patkova L."/>
            <person name="Nedelnik J."/>
            <person name="Repkova J."/>
        </authorList>
    </citation>
    <scope>NUCLEOTIDE SEQUENCE [LARGE SCALE GENOMIC DNA]</scope>
    <source>
        <strain evidence="3">cv. Tatra</strain>
        <tissue evidence="2">Young leaves</tissue>
    </source>
</reference>